<dbReference type="AlphaFoldDB" id="A0A6P2CZW8"/>
<reference evidence="1 2" key="1">
    <citation type="submission" date="2019-05" db="EMBL/GenBank/DDBJ databases">
        <authorList>
            <consortium name="Science for Life Laboratories"/>
        </authorList>
    </citation>
    <scope>NUCLEOTIDE SEQUENCE [LARGE SCALE GENOMIC DNA]</scope>
    <source>
        <strain evidence="1">Soil9</strain>
    </source>
</reference>
<dbReference type="EMBL" id="LR593886">
    <property type="protein sequence ID" value="VTR94107.1"/>
    <property type="molecule type" value="Genomic_DNA"/>
</dbReference>
<organism evidence="1 2">
    <name type="scientific">Gemmata massiliana</name>
    <dbReference type="NCBI Taxonomy" id="1210884"/>
    <lineage>
        <taxon>Bacteria</taxon>
        <taxon>Pseudomonadati</taxon>
        <taxon>Planctomycetota</taxon>
        <taxon>Planctomycetia</taxon>
        <taxon>Gemmatales</taxon>
        <taxon>Gemmataceae</taxon>
        <taxon>Gemmata</taxon>
    </lineage>
</organism>
<protein>
    <submittedName>
        <fullName evidence="1">Uncharacterized protein</fullName>
    </submittedName>
</protein>
<dbReference type="RefSeq" id="WP_162668720.1">
    <property type="nucleotide sequence ID" value="NZ_LR593886.1"/>
</dbReference>
<dbReference type="KEGG" id="gms:SOIL9_36070"/>
<gene>
    <name evidence="1" type="ORF">SOIL9_36070</name>
</gene>
<evidence type="ECO:0000313" key="2">
    <source>
        <dbReference type="Proteomes" id="UP000464178"/>
    </source>
</evidence>
<keyword evidence="2" id="KW-1185">Reference proteome</keyword>
<name>A0A6P2CZW8_9BACT</name>
<sequence>MGLSIADFAALAQRMTVLDTLSAAIAPAVVAELRFSTGDPSGLGRQREVALVFDSEAQARAYLEAAQAAAKKS</sequence>
<dbReference type="Proteomes" id="UP000464178">
    <property type="component" value="Chromosome"/>
</dbReference>
<evidence type="ECO:0000313" key="1">
    <source>
        <dbReference type="EMBL" id="VTR94107.1"/>
    </source>
</evidence>
<proteinExistence type="predicted"/>
<accession>A0A6P2CZW8</accession>